<proteinExistence type="predicted"/>
<name>A0A2A2WPL0_9ACTN</name>
<protein>
    <submittedName>
        <fullName evidence="2">Uncharacterized protein</fullName>
    </submittedName>
</protein>
<gene>
    <name evidence="2" type="ORF">CEY15_11295</name>
</gene>
<feature type="transmembrane region" description="Helical" evidence="1">
    <location>
        <begin position="67"/>
        <end position="86"/>
    </location>
</feature>
<accession>A0A2A2WPL0</accession>
<feature type="transmembrane region" description="Helical" evidence="1">
    <location>
        <begin position="152"/>
        <end position="173"/>
    </location>
</feature>
<keyword evidence="1" id="KW-0812">Transmembrane</keyword>
<dbReference type="RefSeq" id="WP_095718531.1">
    <property type="nucleotide sequence ID" value="NZ_NTGA01000019.1"/>
</dbReference>
<dbReference type="EMBL" id="NTGA01000019">
    <property type="protein sequence ID" value="PAY22904.1"/>
    <property type="molecule type" value="Genomic_DNA"/>
</dbReference>
<dbReference type="AlphaFoldDB" id="A0A2A2WPL0"/>
<reference evidence="3" key="1">
    <citation type="submission" date="2017-09" db="EMBL/GenBank/DDBJ databases">
        <authorList>
            <person name="Zhang Y."/>
            <person name="Huang X."/>
            <person name="Liu J."/>
            <person name="Lu L."/>
            <person name="Peng K."/>
        </authorList>
    </citation>
    <scope>NUCLEOTIDE SEQUENCE [LARGE SCALE GENOMIC DNA]</scope>
    <source>
        <strain evidence="3">S-XJ-1</strain>
    </source>
</reference>
<dbReference type="OrthoDB" id="10018651at2"/>
<evidence type="ECO:0000313" key="3">
    <source>
        <dbReference type="Proteomes" id="UP000218810"/>
    </source>
</evidence>
<keyword evidence="1" id="KW-1133">Transmembrane helix</keyword>
<keyword evidence="1" id="KW-0472">Membrane</keyword>
<dbReference type="Proteomes" id="UP000218810">
    <property type="component" value="Unassembled WGS sequence"/>
</dbReference>
<organism evidence="2 3">
    <name type="scientific">Dietzia natronolimnaea</name>
    <dbReference type="NCBI Taxonomy" id="161920"/>
    <lineage>
        <taxon>Bacteria</taxon>
        <taxon>Bacillati</taxon>
        <taxon>Actinomycetota</taxon>
        <taxon>Actinomycetes</taxon>
        <taxon>Mycobacteriales</taxon>
        <taxon>Dietziaceae</taxon>
        <taxon>Dietzia</taxon>
    </lineage>
</organism>
<evidence type="ECO:0000256" key="1">
    <source>
        <dbReference type="SAM" id="Phobius"/>
    </source>
</evidence>
<sequence length="224" mass="21948">MSRYHDPIAQWRAVAVVLASTLTAAVAHTAGGGGVPGPGGWVVVLLCLLPVAALARGRVGRGAPGLAAAGLLGQAVGHLALSLVTLPSTTAHHGAGAHHPVTTGHLAGASTGHGLGHGLVDGHGAPPLPPTAGWGVTAEALAHSAHLDPLMLLAHLAGAVLTAVLVAAAAGGVRRVVARLVLLFRALLAPSTTFPGTPASARDGAPPAVRLLTARSLRGPPLPT</sequence>
<evidence type="ECO:0000313" key="2">
    <source>
        <dbReference type="EMBL" id="PAY22904.1"/>
    </source>
</evidence>
<feature type="transmembrane region" description="Helical" evidence="1">
    <location>
        <begin position="39"/>
        <end position="55"/>
    </location>
</feature>
<comment type="caution">
    <text evidence="2">The sequence shown here is derived from an EMBL/GenBank/DDBJ whole genome shotgun (WGS) entry which is preliminary data.</text>
</comment>
<keyword evidence="3" id="KW-1185">Reference proteome</keyword>